<keyword evidence="3" id="KW-0175">Coiled coil</keyword>
<dbReference type="PROSITE" id="PS51295">
    <property type="entry name" value="CRM"/>
    <property type="match status" value="1"/>
</dbReference>
<dbReference type="PANTHER" id="PTHR31426">
    <property type="entry name" value="GROUP II INTRON SPLICING FACTOR CRS1-LIKE"/>
    <property type="match status" value="1"/>
</dbReference>
<evidence type="ECO:0000313" key="8">
    <source>
        <dbReference type="Proteomes" id="UP000824890"/>
    </source>
</evidence>
<dbReference type="InterPro" id="IPR035920">
    <property type="entry name" value="YhbY-like_sf"/>
</dbReference>
<keyword evidence="1 2" id="KW-0694">RNA-binding</keyword>
<dbReference type="PROSITE" id="PS00108">
    <property type="entry name" value="PROTEIN_KINASE_ST"/>
    <property type="match status" value="1"/>
</dbReference>
<feature type="domain" description="Protein kinase" evidence="5">
    <location>
        <begin position="1"/>
        <end position="212"/>
    </location>
</feature>
<dbReference type="InterPro" id="IPR008271">
    <property type="entry name" value="Ser/Thr_kinase_AS"/>
</dbReference>
<evidence type="ECO:0000256" key="3">
    <source>
        <dbReference type="SAM" id="Coils"/>
    </source>
</evidence>
<dbReference type="InterPro" id="IPR000719">
    <property type="entry name" value="Prot_kinase_dom"/>
</dbReference>
<feature type="compositionally biased region" description="Basic and acidic residues" evidence="4">
    <location>
        <begin position="563"/>
        <end position="577"/>
    </location>
</feature>
<dbReference type="Pfam" id="PF00069">
    <property type="entry name" value="Pkinase"/>
    <property type="match status" value="1"/>
</dbReference>
<evidence type="ECO:0008006" key="9">
    <source>
        <dbReference type="Google" id="ProtNLM"/>
    </source>
</evidence>
<evidence type="ECO:0000256" key="2">
    <source>
        <dbReference type="PROSITE-ProRule" id="PRU00626"/>
    </source>
</evidence>
<dbReference type="Proteomes" id="UP000824890">
    <property type="component" value="Unassembled WGS sequence"/>
</dbReference>
<dbReference type="Gene3D" id="1.10.510.10">
    <property type="entry name" value="Transferase(Phosphotransferase) domain 1"/>
    <property type="match status" value="1"/>
</dbReference>
<accession>A0ABQ7YNJ8</accession>
<evidence type="ECO:0000313" key="7">
    <source>
        <dbReference type="EMBL" id="KAH0869794.1"/>
    </source>
</evidence>
<evidence type="ECO:0000259" key="6">
    <source>
        <dbReference type="PROSITE" id="PS51295"/>
    </source>
</evidence>
<dbReference type="PANTHER" id="PTHR31426:SF4">
    <property type="entry name" value="CRM-DOMAIN CONTAINING FACTOR CFM9, MITOCHONDRIAL"/>
    <property type="match status" value="1"/>
</dbReference>
<evidence type="ECO:0000259" key="5">
    <source>
        <dbReference type="PROSITE" id="PS50011"/>
    </source>
</evidence>
<feature type="region of interest" description="Disordered" evidence="4">
    <location>
        <begin position="546"/>
        <end position="695"/>
    </location>
</feature>
<gene>
    <name evidence="7" type="ORF">HID58_076816</name>
</gene>
<feature type="region of interest" description="Disordered" evidence="4">
    <location>
        <begin position="473"/>
        <end position="505"/>
    </location>
</feature>
<dbReference type="Pfam" id="PF01985">
    <property type="entry name" value="CRS1_YhbY"/>
    <property type="match status" value="1"/>
</dbReference>
<keyword evidence="8" id="KW-1185">Reference proteome</keyword>
<evidence type="ECO:0000256" key="4">
    <source>
        <dbReference type="SAM" id="MobiDB-lite"/>
    </source>
</evidence>
<organism evidence="7 8">
    <name type="scientific">Brassica napus</name>
    <name type="common">Rape</name>
    <dbReference type="NCBI Taxonomy" id="3708"/>
    <lineage>
        <taxon>Eukaryota</taxon>
        <taxon>Viridiplantae</taxon>
        <taxon>Streptophyta</taxon>
        <taxon>Embryophyta</taxon>
        <taxon>Tracheophyta</taxon>
        <taxon>Spermatophyta</taxon>
        <taxon>Magnoliopsida</taxon>
        <taxon>eudicotyledons</taxon>
        <taxon>Gunneridae</taxon>
        <taxon>Pentapetalae</taxon>
        <taxon>rosids</taxon>
        <taxon>malvids</taxon>
        <taxon>Brassicales</taxon>
        <taxon>Brassicaceae</taxon>
        <taxon>Brassiceae</taxon>
        <taxon>Brassica</taxon>
    </lineage>
</organism>
<dbReference type="SMART" id="SM01103">
    <property type="entry name" value="CRS1_YhbY"/>
    <property type="match status" value="1"/>
</dbReference>
<feature type="compositionally biased region" description="Polar residues" evidence="4">
    <location>
        <begin position="673"/>
        <end position="682"/>
    </location>
</feature>
<proteinExistence type="predicted"/>
<feature type="domain" description="CRM" evidence="6">
    <location>
        <begin position="343"/>
        <end position="440"/>
    </location>
</feature>
<sequence>MLSKVQHKNLVKFIGACKEPMMVIVTELLLGGTLRKYLVSLRPKRLDIRLAVAFALDIARAMECLHSHGIIHRDLKPENLILSADHKTVKLADFGLAREESLTEMMTAETGTYRWMAPENLRPSAEDLPGELGLIVTSCWKEDPNERPNFTEIIQMLLRYLSTVSPPQIVPPPVRRVFSSENVVFSPDSPGTCSLMNVREKDGSGNGEEVFVVWNYINSKELRSQNLVLSSNPVTSNVMLQPGSSNEFNSSSLMHQVFKGWSRAMSTSRGRSMRSKVESRMRKESGKTLREIRRAKKLKKKLMTDEERLIYNLKRAKKKVALLLQKLKKYDLPELPSPVHDPELFTPEQTQAFKKIGFKNKNYVPVGVRGVFGGVVQNMHMHWKFHETVQVCCDNFPKEKIKEMATMIARLSGGALFKARFEQALESQKLNIKKTEQQLRRMGVNPEDPVAMASIQRVASTFFNAIDKKEGSPYVFHGDKQSERGTSVVNTEETEPADEDSDQEELDRFIAEIEEAADKEWEEEEAAEQEESGRIRYWNREEFAGRSRGPEMRSYGDSSHGFRRSERDTRSQRRSNDGDDDDDDNDTDQLDSEDDDEIPKRFDRPRSNTRRQGQGQDFMRRSHDPRPRVRSDEDVLSDLDNTMWDSGDEEDAPANYISSSDEEDEDENKTKQPRFSNNNSKTKSGKQRDEDWDSD</sequence>
<dbReference type="InterPro" id="IPR011009">
    <property type="entry name" value="Kinase-like_dom_sf"/>
</dbReference>
<dbReference type="PROSITE" id="PS50011">
    <property type="entry name" value="PROTEIN_KINASE_DOM"/>
    <property type="match status" value="1"/>
</dbReference>
<feature type="compositionally biased region" description="Basic and acidic residues" evidence="4">
    <location>
        <begin position="473"/>
        <end position="483"/>
    </location>
</feature>
<dbReference type="InterPro" id="IPR001890">
    <property type="entry name" value="RNA-binding_CRM"/>
</dbReference>
<feature type="coiled-coil region" evidence="3">
    <location>
        <begin position="418"/>
        <end position="445"/>
    </location>
</feature>
<dbReference type="Gene3D" id="3.30.110.60">
    <property type="entry name" value="YhbY-like"/>
    <property type="match status" value="1"/>
</dbReference>
<name>A0ABQ7YNJ8_BRANA</name>
<feature type="compositionally biased region" description="Acidic residues" evidence="4">
    <location>
        <begin position="578"/>
        <end position="597"/>
    </location>
</feature>
<dbReference type="EMBL" id="JAGKQM010000017">
    <property type="protein sequence ID" value="KAH0869794.1"/>
    <property type="molecule type" value="Genomic_DNA"/>
</dbReference>
<comment type="caution">
    <text evidence="7">The sequence shown here is derived from an EMBL/GenBank/DDBJ whole genome shotgun (WGS) entry which is preliminary data.</text>
</comment>
<feature type="compositionally biased region" description="Acidic residues" evidence="4">
    <location>
        <begin position="492"/>
        <end position="505"/>
    </location>
</feature>
<dbReference type="SUPFAM" id="SSF56112">
    <property type="entry name" value="Protein kinase-like (PK-like)"/>
    <property type="match status" value="1"/>
</dbReference>
<dbReference type="InterPro" id="IPR040286">
    <property type="entry name" value="At3g25440-like"/>
</dbReference>
<dbReference type="SMART" id="SM00220">
    <property type="entry name" value="S_TKc"/>
    <property type="match status" value="1"/>
</dbReference>
<protein>
    <recommendedName>
        <fullName evidence="9">Protein kinase domain-containing protein</fullName>
    </recommendedName>
</protein>
<feature type="compositionally biased region" description="Basic and acidic residues" evidence="4">
    <location>
        <begin position="618"/>
        <end position="633"/>
    </location>
</feature>
<evidence type="ECO:0000256" key="1">
    <source>
        <dbReference type="ARBA" id="ARBA00022884"/>
    </source>
</evidence>
<dbReference type="SUPFAM" id="SSF75471">
    <property type="entry name" value="YhbY-like"/>
    <property type="match status" value="1"/>
</dbReference>
<reference evidence="7 8" key="1">
    <citation type="submission" date="2021-05" db="EMBL/GenBank/DDBJ databases">
        <title>Genome Assembly of Synthetic Allotetraploid Brassica napus Reveals Homoeologous Exchanges between Subgenomes.</title>
        <authorList>
            <person name="Davis J.T."/>
        </authorList>
    </citation>
    <scope>NUCLEOTIDE SEQUENCE [LARGE SCALE GENOMIC DNA]</scope>
    <source>
        <strain evidence="8">cv. Da-Ae</strain>
        <tissue evidence="7">Seedling</tissue>
    </source>
</reference>